<comment type="caution">
    <text evidence="2">The sequence shown here is derived from an EMBL/GenBank/DDBJ whole genome shotgun (WGS) entry which is preliminary data.</text>
</comment>
<name>A0A1Q8RNF8_9PEZI</name>
<evidence type="ECO:0000256" key="1">
    <source>
        <dbReference type="SAM" id="MobiDB-lite"/>
    </source>
</evidence>
<evidence type="ECO:0000313" key="2">
    <source>
        <dbReference type="EMBL" id="OLN85876.1"/>
    </source>
</evidence>
<sequence length="147" mass="16104">MYHAAPSAPTFAGDRLGRSHPNHNHSGGNSGRTSPDKRASLMNSWRKPRKPQDPNAQRLCMLRKRKVSSSSIAEFNMTDPATHWRKPVSGVDPLLIATNPVFRESKFRVPEKPLESEVRSGATAKCAIAHIVPVIRNDKEAASGQSG</sequence>
<feature type="region of interest" description="Disordered" evidence="1">
    <location>
        <begin position="1"/>
        <end position="56"/>
    </location>
</feature>
<dbReference type="OrthoDB" id="4799896at2759"/>
<dbReference type="EMBL" id="MPGH01000138">
    <property type="protein sequence ID" value="OLN85876.1"/>
    <property type="molecule type" value="Genomic_DNA"/>
</dbReference>
<dbReference type="AlphaFoldDB" id="A0A1Q8RNF8"/>
<feature type="compositionally biased region" description="Polar residues" evidence="1">
    <location>
        <begin position="24"/>
        <end position="33"/>
    </location>
</feature>
<reference evidence="2 3" key="1">
    <citation type="submission" date="2016-11" db="EMBL/GenBank/DDBJ databases">
        <title>Draft Genome Assembly of Colletotrichum chlorophyti a pathogen of herbaceous plants.</title>
        <authorList>
            <person name="Gan P."/>
            <person name="Narusaka M."/>
            <person name="Tsushima A."/>
            <person name="Narusaka Y."/>
            <person name="Takano Y."/>
            <person name="Shirasu K."/>
        </authorList>
    </citation>
    <scope>NUCLEOTIDE SEQUENCE [LARGE SCALE GENOMIC DNA]</scope>
    <source>
        <strain evidence="2 3">NTL11</strain>
    </source>
</reference>
<organism evidence="2 3">
    <name type="scientific">Colletotrichum chlorophyti</name>
    <dbReference type="NCBI Taxonomy" id="708187"/>
    <lineage>
        <taxon>Eukaryota</taxon>
        <taxon>Fungi</taxon>
        <taxon>Dikarya</taxon>
        <taxon>Ascomycota</taxon>
        <taxon>Pezizomycotina</taxon>
        <taxon>Sordariomycetes</taxon>
        <taxon>Hypocreomycetidae</taxon>
        <taxon>Glomerellales</taxon>
        <taxon>Glomerellaceae</taxon>
        <taxon>Colletotrichum</taxon>
    </lineage>
</organism>
<protein>
    <submittedName>
        <fullName evidence="2">Uncharacterized protein</fullName>
    </submittedName>
</protein>
<proteinExistence type="predicted"/>
<gene>
    <name evidence="2" type="ORF">CCHL11_05443</name>
</gene>
<evidence type="ECO:0000313" key="3">
    <source>
        <dbReference type="Proteomes" id="UP000186583"/>
    </source>
</evidence>
<dbReference type="Proteomes" id="UP000186583">
    <property type="component" value="Unassembled WGS sequence"/>
</dbReference>
<keyword evidence="3" id="KW-1185">Reference proteome</keyword>
<accession>A0A1Q8RNF8</accession>